<dbReference type="PANTHER" id="PTHR10775:SF182">
    <property type="entry name" value="TRANSPOSON, EN_SPM-LIKE, TRANSPOSASE-ASSOCIATED DOMAIN PROTEIN-RELATED"/>
    <property type="match status" value="1"/>
</dbReference>
<name>Q2R763_ORYSJ</name>
<feature type="region of interest" description="Disordered" evidence="1">
    <location>
        <begin position="249"/>
        <end position="289"/>
    </location>
</feature>
<reference evidence="3" key="2">
    <citation type="journal article" date="2008" name="Nucleic Acids Res.">
        <title>The rice annotation project database (RAP-DB): 2008 update.</title>
        <authorList>
            <consortium name="The rice annotation project (RAP)"/>
        </authorList>
    </citation>
    <scope>GENOME REANNOTATION</scope>
    <source>
        <strain evidence="3">cv. Nipponbare</strain>
    </source>
</reference>
<proteinExistence type="predicted"/>
<evidence type="ECO:0000313" key="3">
    <source>
        <dbReference type="Proteomes" id="UP000000763"/>
    </source>
</evidence>
<feature type="compositionally biased region" description="Basic and acidic residues" evidence="1">
    <location>
        <begin position="1"/>
        <end position="15"/>
    </location>
</feature>
<feature type="compositionally biased region" description="Low complexity" evidence="1">
    <location>
        <begin position="249"/>
        <end position="268"/>
    </location>
</feature>
<protein>
    <submittedName>
        <fullName evidence="2">Uncharacterized protein</fullName>
    </submittedName>
</protein>
<feature type="compositionally biased region" description="Basic and acidic residues" evidence="1">
    <location>
        <begin position="41"/>
        <end position="50"/>
    </location>
</feature>
<dbReference type="PANTHER" id="PTHR10775">
    <property type="entry name" value="OS08G0208400 PROTEIN"/>
    <property type="match status" value="1"/>
</dbReference>
<feature type="compositionally biased region" description="Basic and acidic residues" evidence="1">
    <location>
        <begin position="152"/>
        <end position="174"/>
    </location>
</feature>
<evidence type="ECO:0000313" key="2">
    <source>
        <dbReference type="EMBL" id="AAX95294.1"/>
    </source>
</evidence>
<feature type="compositionally biased region" description="Acidic residues" evidence="1">
    <location>
        <begin position="16"/>
        <end position="37"/>
    </location>
</feature>
<dbReference type="Proteomes" id="UP000000763">
    <property type="component" value="Chromosome 11"/>
</dbReference>
<accession>Q2R763</accession>
<evidence type="ECO:0000256" key="1">
    <source>
        <dbReference type="SAM" id="MobiDB-lite"/>
    </source>
</evidence>
<organism evidence="2 3">
    <name type="scientific">Oryza sativa subsp. japonica</name>
    <name type="common">Rice</name>
    <dbReference type="NCBI Taxonomy" id="39947"/>
    <lineage>
        <taxon>Eukaryota</taxon>
        <taxon>Viridiplantae</taxon>
        <taxon>Streptophyta</taxon>
        <taxon>Embryophyta</taxon>
        <taxon>Tracheophyta</taxon>
        <taxon>Spermatophyta</taxon>
        <taxon>Magnoliopsida</taxon>
        <taxon>Liliopsida</taxon>
        <taxon>Poales</taxon>
        <taxon>Poaceae</taxon>
        <taxon>BOP clade</taxon>
        <taxon>Oryzoideae</taxon>
        <taxon>Oryzeae</taxon>
        <taxon>Oryzinae</taxon>
        <taxon>Oryza</taxon>
        <taxon>Oryza sativa</taxon>
    </lineage>
</organism>
<reference evidence="3" key="1">
    <citation type="journal article" date="2005" name="Nature">
        <title>The map-based sequence of the rice genome.</title>
        <authorList>
            <consortium name="International rice genome sequencing project (IRGSP)"/>
            <person name="Matsumoto T."/>
            <person name="Wu J."/>
            <person name="Kanamori H."/>
            <person name="Katayose Y."/>
            <person name="Fujisawa M."/>
            <person name="Namiki N."/>
            <person name="Mizuno H."/>
            <person name="Yamamoto K."/>
            <person name="Antonio B.A."/>
            <person name="Baba T."/>
            <person name="Sakata K."/>
            <person name="Nagamura Y."/>
            <person name="Aoki H."/>
            <person name="Arikawa K."/>
            <person name="Arita K."/>
            <person name="Bito T."/>
            <person name="Chiden Y."/>
            <person name="Fujitsuka N."/>
            <person name="Fukunaka R."/>
            <person name="Hamada M."/>
            <person name="Harada C."/>
            <person name="Hayashi A."/>
            <person name="Hijishita S."/>
            <person name="Honda M."/>
            <person name="Hosokawa S."/>
            <person name="Ichikawa Y."/>
            <person name="Idonuma A."/>
            <person name="Iijima M."/>
            <person name="Ikeda M."/>
            <person name="Ikeno M."/>
            <person name="Ito K."/>
            <person name="Ito S."/>
            <person name="Ito T."/>
            <person name="Ito Y."/>
            <person name="Ito Y."/>
            <person name="Iwabuchi A."/>
            <person name="Kamiya K."/>
            <person name="Karasawa W."/>
            <person name="Kurita K."/>
            <person name="Katagiri S."/>
            <person name="Kikuta A."/>
            <person name="Kobayashi H."/>
            <person name="Kobayashi N."/>
            <person name="Machita K."/>
            <person name="Maehara T."/>
            <person name="Masukawa M."/>
            <person name="Mizubayashi T."/>
            <person name="Mukai Y."/>
            <person name="Nagasaki H."/>
            <person name="Nagata Y."/>
            <person name="Naito S."/>
            <person name="Nakashima M."/>
            <person name="Nakama Y."/>
            <person name="Nakamichi Y."/>
            <person name="Nakamura M."/>
            <person name="Meguro A."/>
            <person name="Negishi M."/>
            <person name="Ohta I."/>
            <person name="Ohta T."/>
            <person name="Okamoto M."/>
            <person name="Ono N."/>
            <person name="Saji S."/>
            <person name="Sakaguchi M."/>
            <person name="Sakai K."/>
            <person name="Shibata M."/>
            <person name="Shimokawa T."/>
            <person name="Song J."/>
            <person name="Takazaki Y."/>
            <person name="Terasawa K."/>
            <person name="Tsugane M."/>
            <person name="Tsuji K."/>
            <person name="Ueda S."/>
            <person name="Waki K."/>
            <person name="Yamagata H."/>
            <person name="Yamamoto M."/>
            <person name="Yamamoto S."/>
            <person name="Yamane H."/>
            <person name="Yoshiki S."/>
            <person name="Yoshihara R."/>
            <person name="Yukawa K."/>
            <person name="Zhong H."/>
            <person name="Yano M."/>
            <person name="Yuan Q."/>
            <person name="Ouyang S."/>
            <person name="Liu J."/>
            <person name="Jones K.M."/>
            <person name="Gansberger K."/>
            <person name="Moffat K."/>
            <person name="Hill J."/>
            <person name="Bera J."/>
            <person name="Fadrosh D."/>
            <person name="Jin S."/>
            <person name="Johri S."/>
            <person name="Kim M."/>
            <person name="Overton L."/>
            <person name="Reardon M."/>
            <person name="Tsitrin T."/>
            <person name="Vuong H."/>
            <person name="Weaver B."/>
            <person name="Ciecko A."/>
            <person name="Tallon L."/>
            <person name="Jackson J."/>
            <person name="Pai G."/>
            <person name="Aken S.V."/>
            <person name="Utterback T."/>
            <person name="Reidmuller S."/>
            <person name="Feldblyum T."/>
            <person name="Hsiao J."/>
            <person name="Zismann V."/>
            <person name="Iobst S."/>
            <person name="de Vazeille A.R."/>
            <person name="Buell C.R."/>
            <person name="Ying K."/>
            <person name="Li Y."/>
            <person name="Lu T."/>
            <person name="Huang Y."/>
            <person name="Zhao Q."/>
            <person name="Feng Q."/>
            <person name="Zhang L."/>
            <person name="Zhu J."/>
            <person name="Weng Q."/>
            <person name="Mu J."/>
            <person name="Lu Y."/>
            <person name="Fan D."/>
            <person name="Liu Y."/>
            <person name="Guan J."/>
            <person name="Zhang Y."/>
            <person name="Yu S."/>
            <person name="Liu X."/>
            <person name="Zhang Y."/>
            <person name="Hong G."/>
            <person name="Han B."/>
            <person name="Choisne N."/>
            <person name="Demange N."/>
            <person name="Orjeda G."/>
            <person name="Samain S."/>
            <person name="Cattolico L."/>
            <person name="Pelletier E."/>
            <person name="Couloux A."/>
            <person name="Segurens B."/>
            <person name="Wincker P."/>
            <person name="D'Hont A."/>
            <person name="Scarpelli C."/>
            <person name="Weissenbach J."/>
            <person name="Salanoubat M."/>
            <person name="Quetier F."/>
            <person name="Yu Y."/>
            <person name="Kim H.R."/>
            <person name="Rambo T."/>
            <person name="Currie J."/>
            <person name="Collura K."/>
            <person name="Luo M."/>
            <person name="Yang T."/>
            <person name="Ammiraju J.S.S."/>
            <person name="Engler F."/>
            <person name="Soderlund C."/>
            <person name="Wing R.A."/>
            <person name="Palmer L.E."/>
            <person name="de la Bastide M."/>
            <person name="Spiegel L."/>
            <person name="Nascimento L."/>
            <person name="Zutavern T."/>
            <person name="O'Shaughnessy A."/>
            <person name="Dike S."/>
            <person name="Dedhia N."/>
            <person name="Preston R."/>
            <person name="Balija V."/>
            <person name="McCombie W.R."/>
            <person name="Chow T."/>
            <person name="Chen H."/>
            <person name="Chung M."/>
            <person name="Chen C."/>
            <person name="Shaw J."/>
            <person name="Wu H."/>
            <person name="Hsiao K."/>
            <person name="Chao Y."/>
            <person name="Chu M."/>
            <person name="Cheng C."/>
            <person name="Hour A."/>
            <person name="Lee P."/>
            <person name="Lin S."/>
            <person name="Lin Y."/>
            <person name="Liou J."/>
            <person name="Liu S."/>
            <person name="Hsing Y."/>
            <person name="Raghuvanshi S."/>
            <person name="Mohanty A."/>
            <person name="Bharti A.K."/>
            <person name="Gaur A."/>
            <person name="Gupta V."/>
            <person name="Kumar D."/>
            <person name="Ravi V."/>
            <person name="Vij S."/>
            <person name="Kapur A."/>
            <person name="Khurana P."/>
            <person name="Khurana P."/>
            <person name="Khurana J.P."/>
            <person name="Tyagi A.K."/>
            <person name="Gaikwad K."/>
            <person name="Singh A."/>
            <person name="Dalal V."/>
            <person name="Srivastava S."/>
            <person name="Dixit A."/>
            <person name="Pal A.K."/>
            <person name="Ghazi I.A."/>
            <person name="Yadav M."/>
            <person name="Pandit A."/>
            <person name="Bhargava A."/>
            <person name="Sureshbabu K."/>
            <person name="Batra K."/>
            <person name="Sharma T.R."/>
            <person name="Mohapatra T."/>
            <person name="Singh N.K."/>
            <person name="Messing J."/>
            <person name="Nelson A.B."/>
            <person name="Fuks G."/>
            <person name="Kavchok S."/>
            <person name="Keizer G."/>
            <person name="Linton E."/>
            <person name="Llaca V."/>
            <person name="Song R."/>
            <person name="Tanyolac B."/>
            <person name="Young S."/>
            <person name="Ho-Il K."/>
            <person name="Hahn J.H."/>
            <person name="Sangsakoo G."/>
            <person name="Vanavichit A."/>
            <person name="de Mattos Luiz.A.T."/>
            <person name="Zimmer P.D."/>
            <person name="Malone G."/>
            <person name="Dellagostin O."/>
            <person name="de Oliveira A.C."/>
            <person name="Bevan M."/>
            <person name="Bancroft I."/>
            <person name="Minx P."/>
            <person name="Cordum H."/>
            <person name="Wilson R."/>
            <person name="Cheng Z."/>
            <person name="Jin W."/>
            <person name="Jiang J."/>
            <person name="Leong S.A."/>
            <person name="Iwama H."/>
            <person name="Gojobori T."/>
            <person name="Itoh T."/>
            <person name="Niimura Y."/>
            <person name="Fujii Y."/>
            <person name="Habara T."/>
            <person name="Sakai H."/>
            <person name="Sato Y."/>
            <person name="Wilson G."/>
            <person name="Kumar K."/>
            <person name="McCouch S."/>
            <person name="Juretic N."/>
            <person name="Hoen D."/>
            <person name="Wright S."/>
            <person name="Bruskiewich R."/>
            <person name="Bureau T."/>
            <person name="Miyao A."/>
            <person name="Hirochika H."/>
            <person name="Nishikawa T."/>
            <person name="Kadowaki K."/>
            <person name="Sugiura M."/>
            <person name="Burr B."/>
            <person name="Sasaki T."/>
        </authorList>
    </citation>
    <scope>NUCLEOTIDE SEQUENCE [LARGE SCALE GENOMIC DNA]</scope>
    <source>
        <strain evidence="3">cv. Nipponbare</strain>
    </source>
</reference>
<dbReference type="AlphaFoldDB" id="Q2R763"/>
<feature type="compositionally biased region" description="Low complexity" evidence="1">
    <location>
        <begin position="194"/>
        <end position="203"/>
    </location>
</feature>
<sequence length="289" mass="31174">MAKIKNDNVDNHGDGMDGENAELPADEDGHDSNESDGLDQMLRDGETTYSDERQYEKFKSMISDTCPVCKTPWYKGGDNDDDADDDSGGLDLKKRKVPVKVAWCFPIIPRIERMYANKKHAKMMRWHHEELYAGNNEHVAELAPTVGTSKRNHSERMPPKVVKEKVTRRKESEARAVMAAEEGAEPSAPIAEDGGAPSASAPAPSLPPSAPGPSTQVPNAADMAKAAAVARALQTKAEILSTSQLLVPQAAPSQSAAAPTALSAVQAQVNPDPETQTEADMEAMRQNMT</sequence>
<feature type="region of interest" description="Disordered" evidence="1">
    <location>
        <begin position="146"/>
        <end position="223"/>
    </location>
</feature>
<dbReference type="EMBL" id="AC120308">
    <property type="protein sequence ID" value="AAX95294.1"/>
    <property type="molecule type" value="Genomic_DNA"/>
</dbReference>
<feature type="region of interest" description="Disordered" evidence="1">
    <location>
        <begin position="1"/>
        <end position="50"/>
    </location>
</feature>